<protein>
    <submittedName>
        <fullName evidence="3">Uncharacterized protein</fullName>
    </submittedName>
</protein>
<name>A0A6A7Y1M7_9HYPH</name>
<organism evidence="3 4">
    <name type="scientific">Segnochrobactrum spirostomi</name>
    <dbReference type="NCBI Taxonomy" id="2608987"/>
    <lineage>
        <taxon>Bacteria</taxon>
        <taxon>Pseudomonadati</taxon>
        <taxon>Pseudomonadota</taxon>
        <taxon>Alphaproteobacteria</taxon>
        <taxon>Hyphomicrobiales</taxon>
        <taxon>Segnochrobactraceae</taxon>
        <taxon>Segnochrobactrum</taxon>
    </lineage>
</organism>
<evidence type="ECO:0000313" key="3">
    <source>
        <dbReference type="EMBL" id="MQT12021.1"/>
    </source>
</evidence>
<keyword evidence="2" id="KW-0732">Signal</keyword>
<proteinExistence type="predicted"/>
<dbReference type="PROSITE" id="PS51257">
    <property type="entry name" value="PROKAR_LIPOPROTEIN"/>
    <property type="match status" value="1"/>
</dbReference>
<reference evidence="3 4" key="1">
    <citation type="submission" date="2019-09" db="EMBL/GenBank/DDBJ databases">
        <title>Segnochrobactrum spirostomi gen. nov., sp. nov., isolated from the ciliate Spirostomum cf. yagiui and description of a novel family, Segnochrobactraceae fam. nov. within the order Rhizobiales of the class Alphaproteobacteria.</title>
        <authorList>
            <person name="Akter S."/>
            <person name="Shazib S.U.A."/>
            <person name="Shin M.K."/>
        </authorList>
    </citation>
    <scope>NUCLEOTIDE SEQUENCE [LARGE SCALE GENOMIC DNA]</scope>
    <source>
        <strain evidence="3 4">Sp-1</strain>
    </source>
</reference>
<keyword evidence="4" id="KW-1185">Reference proteome</keyword>
<feature type="signal peptide" evidence="2">
    <location>
        <begin position="1"/>
        <end position="21"/>
    </location>
</feature>
<dbReference type="AlphaFoldDB" id="A0A6A7Y1M7"/>
<feature type="compositionally biased region" description="Polar residues" evidence="1">
    <location>
        <begin position="98"/>
        <end position="107"/>
    </location>
</feature>
<comment type="caution">
    <text evidence="3">The sequence shown here is derived from an EMBL/GenBank/DDBJ whole genome shotgun (WGS) entry which is preliminary data.</text>
</comment>
<feature type="chain" id="PRO_5025455188" evidence="2">
    <location>
        <begin position="22"/>
        <end position="160"/>
    </location>
</feature>
<sequence length="160" mass="16500">MKRAPIVLTALLLAACATSEAVPLSNNEVLIKTSADPDCGSAKAAAIAAQTAAITTLRAGYDSYIVVRTQSSDTVQYIPQPGTFTTTKTVKKNGSGGKSVSTETTYTPNPPTAVGNYGQDIQIRMFHTGEPGSGNAISARTALGPNWQSLVANGAPQVCL</sequence>
<dbReference type="Proteomes" id="UP000332515">
    <property type="component" value="Unassembled WGS sequence"/>
</dbReference>
<gene>
    <name evidence="3" type="ORF">F0357_04915</name>
</gene>
<evidence type="ECO:0000313" key="4">
    <source>
        <dbReference type="Proteomes" id="UP000332515"/>
    </source>
</evidence>
<dbReference type="EMBL" id="VWNA01000001">
    <property type="protein sequence ID" value="MQT12021.1"/>
    <property type="molecule type" value="Genomic_DNA"/>
</dbReference>
<dbReference type="RefSeq" id="WP_153479347.1">
    <property type="nucleotide sequence ID" value="NZ_VWNA01000001.1"/>
</dbReference>
<accession>A0A6A7Y1M7</accession>
<feature type="region of interest" description="Disordered" evidence="1">
    <location>
        <begin position="89"/>
        <end position="114"/>
    </location>
</feature>
<evidence type="ECO:0000256" key="1">
    <source>
        <dbReference type="SAM" id="MobiDB-lite"/>
    </source>
</evidence>
<evidence type="ECO:0000256" key="2">
    <source>
        <dbReference type="SAM" id="SignalP"/>
    </source>
</evidence>